<dbReference type="PANTHER" id="PTHR43861:SF3">
    <property type="entry name" value="PUTATIVE (AFU_ORTHOLOGUE AFUA_2G14390)-RELATED"/>
    <property type="match status" value="1"/>
</dbReference>
<evidence type="ECO:0000313" key="5">
    <source>
        <dbReference type="Proteomes" id="UP000306740"/>
    </source>
</evidence>
<dbReference type="Proteomes" id="UP000306740">
    <property type="component" value="Unassembled WGS sequence"/>
</dbReference>
<proteinExistence type="predicted"/>
<accession>A0A5C4MVK8</accession>
<dbReference type="EMBL" id="VDFR01000039">
    <property type="protein sequence ID" value="TNC48107.1"/>
    <property type="molecule type" value="Genomic_DNA"/>
</dbReference>
<keyword evidence="3" id="KW-0489">Methyltransferase</keyword>
<comment type="caution">
    <text evidence="3">The sequence shown here is derived from an EMBL/GenBank/DDBJ whole genome shotgun (WGS) entry which is preliminary data.</text>
</comment>
<dbReference type="Pfam" id="PF13649">
    <property type="entry name" value="Methyltransf_25"/>
    <property type="match status" value="1"/>
</dbReference>
<dbReference type="RefSeq" id="WP_139087670.1">
    <property type="nucleotide sequence ID" value="NZ_VDFR01000011.1"/>
</dbReference>
<dbReference type="InterPro" id="IPR041698">
    <property type="entry name" value="Methyltransf_25"/>
</dbReference>
<protein>
    <submittedName>
        <fullName evidence="3">Class I SAM-dependent methyltransferase</fullName>
    </submittedName>
</protein>
<dbReference type="InterPro" id="IPR029063">
    <property type="entry name" value="SAM-dependent_MTases_sf"/>
</dbReference>
<evidence type="ECO:0000313" key="4">
    <source>
        <dbReference type="EMBL" id="TNC50936.1"/>
    </source>
</evidence>
<feature type="domain" description="Methyltransferase" evidence="2">
    <location>
        <begin position="38"/>
        <end position="127"/>
    </location>
</feature>
<organism evidence="3 5">
    <name type="scientific">Mumia zhuanghuii</name>
    <dbReference type="NCBI Taxonomy" id="2585211"/>
    <lineage>
        <taxon>Bacteria</taxon>
        <taxon>Bacillati</taxon>
        <taxon>Actinomycetota</taxon>
        <taxon>Actinomycetes</taxon>
        <taxon>Propionibacteriales</taxon>
        <taxon>Nocardioidaceae</taxon>
        <taxon>Mumia</taxon>
    </lineage>
</organism>
<name>A0A5C4MVK8_9ACTN</name>
<evidence type="ECO:0000259" key="2">
    <source>
        <dbReference type="Pfam" id="PF13649"/>
    </source>
</evidence>
<dbReference type="CDD" id="cd02440">
    <property type="entry name" value="AdoMet_MTases"/>
    <property type="match status" value="1"/>
</dbReference>
<dbReference type="AlphaFoldDB" id="A0A5C4MVK8"/>
<keyword evidence="1 3" id="KW-0808">Transferase</keyword>
<dbReference type="PANTHER" id="PTHR43861">
    <property type="entry name" value="TRANS-ACONITATE 2-METHYLTRANSFERASE-RELATED"/>
    <property type="match status" value="1"/>
</dbReference>
<sequence length="194" mass="21235">MDSHAWDRRYAEQPRPFGAVANATLVAELVTLPPERAVDLACGDGRHAAWLASRGWRVDAVDFSPVAISDAEREWQQDVGDSVRWHVGDALSWDPPERADLVLIAYLQTARLPLVIERARTWLRPDGRIVYLGHARDNLAYGVGGPRSPEVLPTVASLASALDGMEVLSLRHVVRPTAAGDAYDVLAVAREMPA</sequence>
<dbReference type="GO" id="GO:0008168">
    <property type="term" value="F:methyltransferase activity"/>
    <property type="evidence" value="ECO:0007669"/>
    <property type="project" value="UniProtKB-KW"/>
</dbReference>
<dbReference type="EMBL" id="VDFR01000011">
    <property type="protein sequence ID" value="TNC50936.1"/>
    <property type="molecule type" value="Genomic_DNA"/>
</dbReference>
<dbReference type="OrthoDB" id="9786503at2"/>
<gene>
    <name evidence="4" type="ORF">FHE65_02895</name>
    <name evidence="3" type="ORF">FHE65_08250</name>
</gene>
<dbReference type="Gene3D" id="3.40.50.150">
    <property type="entry name" value="Vaccinia Virus protein VP39"/>
    <property type="match status" value="1"/>
</dbReference>
<reference evidence="3 5" key="1">
    <citation type="submission" date="2019-05" db="EMBL/GenBank/DDBJ databases">
        <title>Mumia sp. nov., isolated from the intestinal contents of plateau pika (Ochotona curzoniae) in the Qinghai-Tibet plateau of China.</title>
        <authorList>
            <person name="Tian Z."/>
        </authorList>
    </citation>
    <scope>NUCLEOTIDE SEQUENCE [LARGE SCALE GENOMIC DNA]</scope>
    <source>
        <strain evidence="5">527</strain>
        <strain evidence="3">Z527</strain>
    </source>
</reference>
<dbReference type="SUPFAM" id="SSF53335">
    <property type="entry name" value="S-adenosyl-L-methionine-dependent methyltransferases"/>
    <property type="match status" value="1"/>
</dbReference>
<evidence type="ECO:0000313" key="3">
    <source>
        <dbReference type="EMBL" id="TNC48107.1"/>
    </source>
</evidence>
<dbReference type="GO" id="GO:0032259">
    <property type="term" value="P:methylation"/>
    <property type="evidence" value="ECO:0007669"/>
    <property type="project" value="UniProtKB-KW"/>
</dbReference>
<evidence type="ECO:0000256" key="1">
    <source>
        <dbReference type="ARBA" id="ARBA00022679"/>
    </source>
</evidence>